<organism evidence="2 3">
    <name type="scientific">Leptothoe kymatousa TAU-MAC 1615</name>
    <dbReference type="NCBI Taxonomy" id="2364775"/>
    <lineage>
        <taxon>Bacteria</taxon>
        <taxon>Bacillati</taxon>
        <taxon>Cyanobacteriota</taxon>
        <taxon>Cyanophyceae</taxon>
        <taxon>Nodosilineales</taxon>
        <taxon>Cymatolegaceae</taxon>
        <taxon>Leptothoe</taxon>
        <taxon>Leptothoe kymatousa</taxon>
    </lineage>
</organism>
<dbReference type="Gene3D" id="3.90.1300.10">
    <property type="entry name" value="Amidase signature (AS) domain"/>
    <property type="match status" value="1"/>
</dbReference>
<dbReference type="Pfam" id="PF01425">
    <property type="entry name" value="Amidase"/>
    <property type="match status" value="1"/>
</dbReference>
<evidence type="ECO:0000313" key="2">
    <source>
        <dbReference type="EMBL" id="MBT9312256.1"/>
    </source>
</evidence>
<dbReference type="EMBL" id="JADOER010000006">
    <property type="protein sequence ID" value="MBT9312256.1"/>
    <property type="molecule type" value="Genomic_DNA"/>
</dbReference>
<dbReference type="Proteomes" id="UP001196661">
    <property type="component" value="Unassembled WGS sequence"/>
</dbReference>
<gene>
    <name evidence="2" type="primary">atzF</name>
    <name evidence="2" type="ORF">IXB28_08570</name>
</gene>
<accession>A0ABS5Y3R0</accession>
<name>A0ABS5Y3R0_9CYAN</name>
<dbReference type="InterPro" id="IPR000120">
    <property type="entry name" value="Amidase"/>
</dbReference>
<reference evidence="2 3" key="1">
    <citation type="journal article" date="2021" name="Mar. Drugs">
        <title>Genome Reduction and Secondary Metabolism of the Marine Sponge-Associated Cyanobacterium Leptothoe.</title>
        <authorList>
            <person name="Konstantinou D."/>
            <person name="Popin R.V."/>
            <person name="Fewer D.P."/>
            <person name="Sivonen K."/>
            <person name="Gkelis S."/>
        </authorList>
    </citation>
    <scope>NUCLEOTIDE SEQUENCE [LARGE SCALE GENOMIC DNA]</scope>
    <source>
        <strain evidence="2 3">TAU-MAC 1615</strain>
    </source>
</reference>
<dbReference type="InterPro" id="IPR023631">
    <property type="entry name" value="Amidase_dom"/>
</dbReference>
<dbReference type="InterPro" id="IPR014085">
    <property type="entry name" value="Allophanate_hydrolase"/>
</dbReference>
<dbReference type="InterPro" id="IPR036928">
    <property type="entry name" value="AS_sf"/>
</dbReference>
<feature type="domain" description="Amidase" evidence="1">
    <location>
        <begin position="54"/>
        <end position="448"/>
    </location>
</feature>
<proteinExistence type="predicted"/>
<dbReference type="EC" id="3.5.1.54" evidence="2"/>
<keyword evidence="2" id="KW-0378">Hydrolase</keyword>
<dbReference type="SUPFAM" id="SSF75304">
    <property type="entry name" value="Amidase signature (AS) enzymes"/>
    <property type="match status" value="1"/>
</dbReference>
<dbReference type="PANTHER" id="PTHR11895:SF169">
    <property type="entry name" value="GLUTAMYL-TRNA(GLN) AMIDOTRANSFERASE"/>
    <property type="match status" value="1"/>
</dbReference>
<dbReference type="PANTHER" id="PTHR11895">
    <property type="entry name" value="TRANSAMIDASE"/>
    <property type="match status" value="1"/>
</dbReference>
<dbReference type="NCBIfam" id="TIGR02713">
    <property type="entry name" value="allophanate_hyd"/>
    <property type="match status" value="1"/>
</dbReference>
<dbReference type="RefSeq" id="WP_215618151.1">
    <property type="nucleotide sequence ID" value="NZ_JADOER010000006.1"/>
</dbReference>
<keyword evidence="3" id="KW-1185">Reference proteome</keyword>
<evidence type="ECO:0000313" key="3">
    <source>
        <dbReference type="Proteomes" id="UP001196661"/>
    </source>
</evidence>
<dbReference type="NCBIfam" id="NF006043">
    <property type="entry name" value="PRK08186.1"/>
    <property type="match status" value="1"/>
</dbReference>
<comment type="caution">
    <text evidence="2">The sequence shown here is derived from an EMBL/GenBank/DDBJ whole genome shotgun (WGS) entry which is preliminary data.</text>
</comment>
<dbReference type="GO" id="GO:0004039">
    <property type="term" value="F:allophanate hydrolase activity"/>
    <property type="evidence" value="ECO:0007669"/>
    <property type="project" value="UniProtKB-EC"/>
</dbReference>
<evidence type="ECO:0000259" key="1">
    <source>
        <dbReference type="Pfam" id="PF01425"/>
    </source>
</evidence>
<dbReference type="Gene3D" id="1.20.58.1700">
    <property type="match status" value="1"/>
</dbReference>
<sequence>MAQQIGLDIPLAISSLRNAYAQGTLTPIHVVKTILTALEKRGDDGIWIYTTPGDSLMDRAMALADMSASQRSQLPLWGIPFSIKDCIDVAGQPTSAGCPGFTYTAEHTNPAVQKLLDAGAILIGKTNLDQFATGLVGVRTGYRVPHNAFSPDYVPGGSSSGAALSVAAGLVSFAMGTDTGGSGRVPAGYNNVVGLKPTKGLLSTRHMVAACRTLDCLSVFALTAMDAEQVFQVAQGFDQEDPYARLDQGGTGPLKTYAPGQSFRFGVPRSDQRAFFGNTAVQAQYAQAIKTLMGLGGTCVDIDYEPFLEANELLFHGPWVAERYASVGEFVEKEPNSVFPVVRDIVLKAKTLTAADAFAGLYSLERLKRLVHPIWDEIDCLVVPTTGTTYRLDDVAAAPLKRNSDMGYYTNFVNLLDLSAIAVPNEFQPNGIPTGITLIAPPHCEHYLVGLGDSFHRTKNTQLGATAFTLGET</sequence>
<protein>
    <submittedName>
        <fullName evidence="2">Allophanate hydrolase</fullName>
        <ecNumber evidence="2">3.5.1.54</ecNumber>
    </submittedName>
</protein>